<dbReference type="Pfam" id="PF01121">
    <property type="entry name" value="CoaE"/>
    <property type="match status" value="1"/>
</dbReference>
<dbReference type="EMBL" id="AZFY01000121">
    <property type="protein sequence ID" value="KRM04299.1"/>
    <property type="molecule type" value="Genomic_DNA"/>
</dbReference>
<accession>A0A0R1VKD3</accession>
<dbReference type="GO" id="GO:0005737">
    <property type="term" value="C:cytoplasm"/>
    <property type="evidence" value="ECO:0007669"/>
    <property type="project" value="UniProtKB-SubCell"/>
</dbReference>
<keyword evidence="2 8" id="KW-0963">Cytoplasm</keyword>
<proteinExistence type="inferred from homology"/>
<dbReference type="HAMAP" id="MF_00376">
    <property type="entry name" value="Dephospho_CoA_kinase"/>
    <property type="match status" value="1"/>
</dbReference>
<keyword evidence="5 8" id="KW-0418">Kinase</keyword>
<dbReference type="PATRIC" id="fig|1423743.5.peg.936"/>
<comment type="similarity">
    <text evidence="1 8">Belongs to the CoaE family.</text>
</comment>
<comment type="function">
    <text evidence="8">Catalyzes the phosphorylation of the 3'-hydroxyl group of dephosphocoenzyme A to form coenzyme A.</text>
</comment>
<gene>
    <name evidence="8" type="primary">coaE</name>
    <name evidence="10" type="ORF">FD41_GL000907</name>
</gene>
<reference evidence="10 11" key="1">
    <citation type="journal article" date="2015" name="Genome Announc.">
        <title>Expanding the biotechnology potential of lactobacilli through comparative genomics of 213 strains and associated genera.</title>
        <authorList>
            <person name="Sun Z."/>
            <person name="Harris H.M."/>
            <person name="McCann A."/>
            <person name="Guo C."/>
            <person name="Argimon S."/>
            <person name="Zhang W."/>
            <person name="Yang X."/>
            <person name="Jeffery I.B."/>
            <person name="Cooney J.C."/>
            <person name="Kagawa T.F."/>
            <person name="Liu W."/>
            <person name="Song Y."/>
            <person name="Salvetti E."/>
            <person name="Wrobel A."/>
            <person name="Rasinkangas P."/>
            <person name="Parkhill J."/>
            <person name="Rea M.C."/>
            <person name="O'Sullivan O."/>
            <person name="Ritari J."/>
            <person name="Douillard F.P."/>
            <person name="Paul Ross R."/>
            <person name="Yang R."/>
            <person name="Briner A.E."/>
            <person name="Felis G.E."/>
            <person name="de Vos W.M."/>
            <person name="Barrangou R."/>
            <person name="Klaenhammer T.R."/>
            <person name="Caufield P.W."/>
            <person name="Cui Y."/>
            <person name="Zhang H."/>
            <person name="O'Toole P.W."/>
        </authorList>
    </citation>
    <scope>NUCLEOTIDE SEQUENCE [LARGE SCALE GENOMIC DNA]</scope>
    <source>
        <strain evidence="10 11">DSM 18382</strain>
    </source>
</reference>
<evidence type="ECO:0000256" key="9">
    <source>
        <dbReference type="NCBIfam" id="TIGR00152"/>
    </source>
</evidence>
<feature type="binding site" evidence="8">
    <location>
        <begin position="15"/>
        <end position="20"/>
    </location>
    <ligand>
        <name>ATP</name>
        <dbReference type="ChEBI" id="CHEBI:30616"/>
    </ligand>
</feature>
<dbReference type="Proteomes" id="UP000051966">
    <property type="component" value="Unassembled WGS sequence"/>
</dbReference>
<dbReference type="PANTHER" id="PTHR10695:SF46">
    <property type="entry name" value="BIFUNCTIONAL COENZYME A SYNTHASE-RELATED"/>
    <property type="match status" value="1"/>
</dbReference>
<keyword evidence="4 8" id="KW-0547">Nucleotide-binding</keyword>
<evidence type="ECO:0000256" key="3">
    <source>
        <dbReference type="ARBA" id="ARBA00022679"/>
    </source>
</evidence>
<dbReference type="UniPathway" id="UPA00241">
    <property type="reaction ID" value="UER00356"/>
</dbReference>
<protein>
    <recommendedName>
        <fullName evidence="8 9">Dephospho-CoA kinase</fullName>
        <ecNumber evidence="8 9">2.7.1.24</ecNumber>
    </recommendedName>
    <alternativeName>
        <fullName evidence="8">Dephosphocoenzyme A kinase</fullName>
    </alternativeName>
</protein>
<dbReference type="GO" id="GO:0005524">
    <property type="term" value="F:ATP binding"/>
    <property type="evidence" value="ECO:0007669"/>
    <property type="project" value="UniProtKB-UniRule"/>
</dbReference>
<evidence type="ECO:0000256" key="8">
    <source>
        <dbReference type="HAMAP-Rule" id="MF_00376"/>
    </source>
</evidence>
<dbReference type="GO" id="GO:0015937">
    <property type="term" value="P:coenzyme A biosynthetic process"/>
    <property type="evidence" value="ECO:0007669"/>
    <property type="project" value="UniProtKB-UniRule"/>
</dbReference>
<dbReference type="InterPro" id="IPR001977">
    <property type="entry name" value="Depp_CoAkinase"/>
</dbReference>
<evidence type="ECO:0000256" key="4">
    <source>
        <dbReference type="ARBA" id="ARBA00022741"/>
    </source>
</evidence>
<dbReference type="SUPFAM" id="SSF52540">
    <property type="entry name" value="P-loop containing nucleoside triphosphate hydrolases"/>
    <property type="match status" value="1"/>
</dbReference>
<dbReference type="FunFam" id="3.40.50.300:FF:000991">
    <property type="entry name" value="Dephospho-CoA kinase"/>
    <property type="match status" value="1"/>
</dbReference>
<dbReference type="PROSITE" id="PS51219">
    <property type="entry name" value="DPCK"/>
    <property type="match status" value="1"/>
</dbReference>
<keyword evidence="7 8" id="KW-0173">Coenzyme A biosynthesis</keyword>
<name>A0A0R1VKD3_9LACO</name>
<comment type="caution">
    <text evidence="10">The sequence shown here is derived from an EMBL/GenBank/DDBJ whole genome shotgun (WGS) entry which is preliminary data.</text>
</comment>
<dbReference type="NCBIfam" id="TIGR00152">
    <property type="entry name" value="dephospho-CoA kinase"/>
    <property type="match status" value="1"/>
</dbReference>
<dbReference type="EC" id="2.7.1.24" evidence="8 9"/>
<keyword evidence="11" id="KW-1185">Reference proteome</keyword>
<keyword evidence="6 8" id="KW-0067">ATP-binding</keyword>
<sequence>MITMSRVIGLTGGIATGKSIVSRYLGQKGVPIIDADVVAHQVQAPGEDGLKAIVNEFGRRVLSADQSLNRRELAKLVFHQPAKLKRLVQVMDPFIRKRIIAELNHYQDYQLVVLDAPTLFENGYTYLTDSIVVVYCDPVTQLKRLRVRNQLSISQASARIKSQWPLQTKCDLADTIIYNSGTLSHTYEQIENWLKNEMK</sequence>
<evidence type="ECO:0000256" key="2">
    <source>
        <dbReference type="ARBA" id="ARBA00022490"/>
    </source>
</evidence>
<organism evidence="10 11">
    <name type="scientific">Lentilactobacillus farraginis DSM 18382 = JCM 14108</name>
    <dbReference type="NCBI Taxonomy" id="1423743"/>
    <lineage>
        <taxon>Bacteria</taxon>
        <taxon>Bacillati</taxon>
        <taxon>Bacillota</taxon>
        <taxon>Bacilli</taxon>
        <taxon>Lactobacillales</taxon>
        <taxon>Lactobacillaceae</taxon>
        <taxon>Lentilactobacillus</taxon>
    </lineage>
</organism>
<dbReference type="AlphaFoldDB" id="A0A0R1VKD3"/>
<dbReference type="InterPro" id="IPR027417">
    <property type="entry name" value="P-loop_NTPase"/>
</dbReference>
<evidence type="ECO:0000313" key="10">
    <source>
        <dbReference type="EMBL" id="KRM04299.1"/>
    </source>
</evidence>
<evidence type="ECO:0000256" key="6">
    <source>
        <dbReference type="ARBA" id="ARBA00022840"/>
    </source>
</evidence>
<evidence type="ECO:0000256" key="7">
    <source>
        <dbReference type="ARBA" id="ARBA00022993"/>
    </source>
</evidence>
<evidence type="ECO:0000256" key="1">
    <source>
        <dbReference type="ARBA" id="ARBA00009018"/>
    </source>
</evidence>
<dbReference type="Gene3D" id="3.40.50.300">
    <property type="entry name" value="P-loop containing nucleotide triphosphate hydrolases"/>
    <property type="match status" value="1"/>
</dbReference>
<evidence type="ECO:0000313" key="11">
    <source>
        <dbReference type="Proteomes" id="UP000051966"/>
    </source>
</evidence>
<comment type="subcellular location">
    <subcellularLocation>
        <location evidence="8">Cytoplasm</location>
    </subcellularLocation>
</comment>
<comment type="pathway">
    <text evidence="8">Cofactor biosynthesis; coenzyme A biosynthesis; CoA from (R)-pantothenate: step 5/5.</text>
</comment>
<dbReference type="CDD" id="cd02022">
    <property type="entry name" value="DPCK"/>
    <property type="match status" value="1"/>
</dbReference>
<keyword evidence="3 8" id="KW-0808">Transferase</keyword>
<comment type="catalytic activity">
    <reaction evidence="8">
        <text>3'-dephospho-CoA + ATP = ADP + CoA + H(+)</text>
        <dbReference type="Rhea" id="RHEA:18245"/>
        <dbReference type="ChEBI" id="CHEBI:15378"/>
        <dbReference type="ChEBI" id="CHEBI:30616"/>
        <dbReference type="ChEBI" id="CHEBI:57287"/>
        <dbReference type="ChEBI" id="CHEBI:57328"/>
        <dbReference type="ChEBI" id="CHEBI:456216"/>
        <dbReference type="EC" id="2.7.1.24"/>
    </reaction>
</comment>
<dbReference type="PANTHER" id="PTHR10695">
    <property type="entry name" value="DEPHOSPHO-COA KINASE-RELATED"/>
    <property type="match status" value="1"/>
</dbReference>
<evidence type="ECO:0000256" key="5">
    <source>
        <dbReference type="ARBA" id="ARBA00022777"/>
    </source>
</evidence>
<dbReference type="GO" id="GO:0004140">
    <property type="term" value="F:dephospho-CoA kinase activity"/>
    <property type="evidence" value="ECO:0007669"/>
    <property type="project" value="UniProtKB-UniRule"/>
</dbReference>